<reference evidence="2" key="1">
    <citation type="journal article" date="2019" name="Int. J. Syst. Evol. Microbiol.">
        <title>The Global Catalogue of Microorganisms (GCM) 10K type strain sequencing project: providing services to taxonomists for standard genome sequencing and annotation.</title>
        <authorList>
            <consortium name="The Broad Institute Genomics Platform"/>
            <consortium name="The Broad Institute Genome Sequencing Center for Infectious Disease"/>
            <person name="Wu L."/>
            <person name="Ma J."/>
        </authorList>
    </citation>
    <scope>NUCLEOTIDE SEQUENCE [LARGE SCALE GENOMIC DNA]</scope>
    <source>
        <strain evidence="2">KCTC 42730</strain>
    </source>
</reference>
<keyword evidence="2" id="KW-1185">Reference proteome</keyword>
<protein>
    <recommendedName>
        <fullName evidence="3">DUF4760 domain-containing protein</fullName>
    </recommendedName>
</protein>
<dbReference type="EMBL" id="JBHRSD010000047">
    <property type="protein sequence ID" value="MFC3034691.1"/>
    <property type="molecule type" value="Genomic_DNA"/>
</dbReference>
<gene>
    <name evidence="1" type="ORF">ACFOEE_19485</name>
</gene>
<dbReference type="Proteomes" id="UP001595453">
    <property type="component" value="Unassembled WGS sequence"/>
</dbReference>
<dbReference type="RefSeq" id="WP_377128467.1">
    <property type="nucleotide sequence ID" value="NZ_JBHRSD010000047.1"/>
</dbReference>
<evidence type="ECO:0008006" key="3">
    <source>
        <dbReference type="Google" id="ProtNLM"/>
    </source>
</evidence>
<name>A0ABV7CQM1_9GAMM</name>
<sequence>MPELTSLQILDTVVKVGLGALVTGVVSYFISERNRQHDVEKTKWEARKDILLEATDSAQQYFSSASKLLAALDGVSKDIESNGQPCSDFKKFLNGKDESYVDAIGDLERCYALLLILVGDNSEASKKIWEYEGEVSSLRNSVFRSNSDFNIPTRHEISQLRGNLSNLRKDFYCSLRKNVGINNA</sequence>
<organism evidence="1 2">
    <name type="scientific">Pseudoalteromonas fenneropenaei</name>
    <dbReference type="NCBI Taxonomy" id="1737459"/>
    <lineage>
        <taxon>Bacteria</taxon>
        <taxon>Pseudomonadati</taxon>
        <taxon>Pseudomonadota</taxon>
        <taxon>Gammaproteobacteria</taxon>
        <taxon>Alteromonadales</taxon>
        <taxon>Pseudoalteromonadaceae</taxon>
        <taxon>Pseudoalteromonas</taxon>
    </lineage>
</organism>
<comment type="caution">
    <text evidence="1">The sequence shown here is derived from an EMBL/GenBank/DDBJ whole genome shotgun (WGS) entry which is preliminary data.</text>
</comment>
<accession>A0ABV7CQM1</accession>
<evidence type="ECO:0000313" key="2">
    <source>
        <dbReference type="Proteomes" id="UP001595453"/>
    </source>
</evidence>
<evidence type="ECO:0000313" key="1">
    <source>
        <dbReference type="EMBL" id="MFC3034691.1"/>
    </source>
</evidence>
<proteinExistence type="predicted"/>